<dbReference type="Gene3D" id="3.30.420.280">
    <property type="match status" value="1"/>
</dbReference>
<reference evidence="1" key="1">
    <citation type="submission" date="2020-04" db="EMBL/GenBank/DDBJ databases">
        <authorList>
            <person name="Chiriac C."/>
            <person name="Salcher M."/>
            <person name="Ghai R."/>
            <person name="Kavagutti S V."/>
        </authorList>
    </citation>
    <scope>NUCLEOTIDE SEQUENCE</scope>
</reference>
<name>A0A6J5MWJ4_9CAUD</name>
<evidence type="ECO:0008006" key="2">
    <source>
        <dbReference type="Google" id="ProtNLM"/>
    </source>
</evidence>
<evidence type="ECO:0000313" key="1">
    <source>
        <dbReference type="EMBL" id="CAB4150237.1"/>
    </source>
</evidence>
<sequence>MEKAATFSLEYTASPVCAKFHNSEAFVRGIKGPIGSGKSVACCMEIFKRAREQAKSSDGIRKSRWAVVRNTGPELETTTIKTWLDWFPERIFGKMNRKPPITHHVKLGDIQLEIIFLALDRPDDVKKLLSLELTGIWFNEAKFIHKNIIDAATGRVGRYPSKKEKPASVADKNWPTWFGVIMDTNPPDDDAWWYSMAEVVTPKGWEFFSQPSGLSAEAENKKNLPKDYYERLVEGKDPEWVSVFVHGEYGTIQDGKPVYGGSYKDGVHCAFNLKAIANRPLHIGLDFGNTPAAIIEQDTASGQWRALEEITSEDCALKDFAKALKSKLATDYPGHDYRFYGDPSGGFKDQHQKTAFDIFRSEGIRVMPAPSNKLAIRKEGVVSRLNGLVNGEPRFILDGKKCPNLRKGFNGGYKYRRLNVSGTDRYMEEPEKNQYSHIHDAHQYVCLATGEYREVTLGKRQSEYKTHIVSDKWSVW</sequence>
<organism evidence="1">
    <name type="scientific">uncultured Caudovirales phage</name>
    <dbReference type="NCBI Taxonomy" id="2100421"/>
    <lineage>
        <taxon>Viruses</taxon>
        <taxon>Duplodnaviria</taxon>
        <taxon>Heunggongvirae</taxon>
        <taxon>Uroviricota</taxon>
        <taxon>Caudoviricetes</taxon>
        <taxon>Peduoviridae</taxon>
        <taxon>Maltschvirus</taxon>
        <taxon>Maltschvirus maltsch</taxon>
    </lineage>
</organism>
<dbReference type="InterPro" id="IPR027417">
    <property type="entry name" value="P-loop_NTPase"/>
</dbReference>
<dbReference type="Gene3D" id="3.40.50.300">
    <property type="entry name" value="P-loop containing nucleotide triphosphate hydrolases"/>
    <property type="match status" value="1"/>
</dbReference>
<proteinExistence type="predicted"/>
<accession>A0A6J5MWJ4</accession>
<protein>
    <recommendedName>
        <fullName evidence="2">Terminase-like family</fullName>
    </recommendedName>
</protein>
<dbReference type="EMBL" id="LR796543">
    <property type="protein sequence ID" value="CAB4150237.1"/>
    <property type="molecule type" value="Genomic_DNA"/>
</dbReference>
<gene>
    <name evidence="1" type="ORF">UFOVP571_15</name>
</gene>